<dbReference type="AlphaFoldDB" id="A0A427B9Y9"/>
<comment type="caution">
    <text evidence="2">The sequence shown here is derived from an EMBL/GenBank/DDBJ whole genome shotgun (WGS) entry which is preliminary data.</text>
</comment>
<name>A0A427B9Y9_ENSVE</name>
<accession>A0A427B9Y9</accession>
<feature type="region of interest" description="Disordered" evidence="1">
    <location>
        <begin position="34"/>
        <end position="73"/>
    </location>
</feature>
<evidence type="ECO:0000313" key="2">
    <source>
        <dbReference type="EMBL" id="RRT85278.1"/>
    </source>
</evidence>
<dbReference type="EMBL" id="AMZH03000143">
    <property type="protein sequence ID" value="RRT85278.1"/>
    <property type="molecule type" value="Genomic_DNA"/>
</dbReference>
<evidence type="ECO:0000256" key="1">
    <source>
        <dbReference type="SAM" id="MobiDB-lite"/>
    </source>
</evidence>
<evidence type="ECO:0000313" key="3">
    <source>
        <dbReference type="Proteomes" id="UP000287651"/>
    </source>
</evidence>
<gene>
    <name evidence="2" type="ORF">B296_00010660</name>
</gene>
<proteinExistence type="predicted"/>
<reference evidence="2 3" key="1">
    <citation type="journal article" date="2014" name="Agronomy (Basel)">
        <title>A Draft Genome Sequence for Ensete ventricosum, the Drought-Tolerant Tree Against Hunger.</title>
        <authorList>
            <person name="Harrison J."/>
            <person name="Moore K.A."/>
            <person name="Paszkiewicz K."/>
            <person name="Jones T."/>
            <person name="Grant M."/>
            <person name="Ambacheew D."/>
            <person name="Muzemil S."/>
            <person name="Studholme D.J."/>
        </authorList>
    </citation>
    <scope>NUCLEOTIDE SEQUENCE [LARGE SCALE GENOMIC DNA]</scope>
</reference>
<dbReference type="Proteomes" id="UP000287651">
    <property type="component" value="Unassembled WGS sequence"/>
</dbReference>
<feature type="compositionally biased region" description="Basic and acidic residues" evidence="1">
    <location>
        <begin position="42"/>
        <end position="57"/>
    </location>
</feature>
<organism evidence="2 3">
    <name type="scientific">Ensete ventricosum</name>
    <name type="common">Abyssinian banana</name>
    <name type="synonym">Musa ensete</name>
    <dbReference type="NCBI Taxonomy" id="4639"/>
    <lineage>
        <taxon>Eukaryota</taxon>
        <taxon>Viridiplantae</taxon>
        <taxon>Streptophyta</taxon>
        <taxon>Embryophyta</taxon>
        <taxon>Tracheophyta</taxon>
        <taxon>Spermatophyta</taxon>
        <taxon>Magnoliopsida</taxon>
        <taxon>Liliopsida</taxon>
        <taxon>Zingiberales</taxon>
        <taxon>Musaceae</taxon>
        <taxon>Ensete</taxon>
    </lineage>
</organism>
<sequence>MWLILHGPDDCLIPTTPPRRYPALLSCSRQVAATKLRGSTETSKDPSPRVHNPERAVPETSSSRDTGRLAGPETDVLCTNTVLVLYHTRAISSTESPL</sequence>
<protein>
    <submittedName>
        <fullName evidence="2">Uncharacterized protein</fullName>
    </submittedName>
</protein>